<dbReference type="EMBL" id="QXFT01001216">
    <property type="protein sequence ID" value="KAE9325167.1"/>
    <property type="molecule type" value="Genomic_DNA"/>
</dbReference>
<dbReference type="InterPro" id="IPR036875">
    <property type="entry name" value="Znf_CCHC_sf"/>
</dbReference>
<dbReference type="GO" id="GO:0003676">
    <property type="term" value="F:nucleic acid binding"/>
    <property type="evidence" value="ECO:0007669"/>
    <property type="project" value="InterPro"/>
</dbReference>
<keyword evidence="1" id="KW-0479">Metal-binding</keyword>
<sequence length="872" mass="97460">MQAEPGRARTGSDEGVESTAVARARGDGNTGNVASATTEGGEASELLALLRGVAGRLDKLEESQTKLEQRLEPPKKDAKALMDTSLFTSALGRGSRMHIDSLSGTPHTQTPRRPTAPPQYFGLRHADYQYLQQNQGGALRYPDARQKKLAFRPFDGKELYVGLGSGFLDWGRRFERQVALGQSACGVPWSEDVKVDLLSHYLSGTAERSYNKQLDTWWNQLPTLQYVMERMLDAFKTNITHAEAMKLFTAPKDVKRSWPEHYMYLVAISEVTGSSADYLVLNNIVQYASPQLRTVLMAKVDQSRTDYLQHAEELAHFAQSWETKSTKQKSLGRETVNAVRESSYQRKETRSCHECGRVGHLRATCPDRKQRADLTLAVDEKPNGESLSITKRGKMLLSVTACGKEQVVELINVYFAPDVVHNLISYGQLDKRGFELRQQAGRRVVAAKDGGRVAFDLEMRRNVLIVRAAVGPRHELPSDVIMAALSRELTEPAEVSGDVQKGTLLEFHKRLAHLNYDSVERLAKEPSSGIYLTDHKWVNCLTCAEGKQTKNRRSKKDTGAHSPINRVGGVICSDLKGPMTPKDRLGNRYMINFVDFKSNYCRVFLARIKDAAAKLFEHFLVYFEKEFDCKIHVLRTDSGGEHASVDLFCKRTGVARQRSEARNQSNNGKAERMHRIIMNMARCMIFACGLPLRFWGDAVQYAAYILNRAPTNSNPGRASPLEVLTGKSPPLGEIVVFGSPCTVYHDPRKKNFAQRAQRGMIVGVGEETKGYRVYLPKDRVVVTTQHVKNIETLDKEQNLQVQRLYLQGNESPESEAQASVAEATSARSKKKRASSKKKKPWARERHVTRSVAKNAGGVTNETAQSQEVAPDS</sequence>
<protein>
    <recommendedName>
        <fullName evidence="9">Retrovirus-related Pol polyprotein from transposon TNT 1-94</fullName>
    </recommendedName>
</protein>
<dbReference type="PROSITE" id="PS50994">
    <property type="entry name" value="INTEGRASE"/>
    <property type="match status" value="1"/>
</dbReference>
<dbReference type="InterPro" id="IPR012337">
    <property type="entry name" value="RNaseH-like_sf"/>
</dbReference>
<gene>
    <name evidence="5" type="ORF">PR001_g15700</name>
    <name evidence="6" type="ORF">PR003_g16557</name>
</gene>
<keyword evidence="1" id="KW-0862">Zinc</keyword>
<dbReference type="InterPro" id="IPR039537">
    <property type="entry name" value="Retrotran_Ty1/copia-like"/>
</dbReference>
<feature type="region of interest" description="Disordered" evidence="2">
    <location>
        <begin position="1"/>
        <end position="40"/>
    </location>
</feature>
<dbReference type="Proteomes" id="UP000434957">
    <property type="component" value="Unassembled WGS sequence"/>
</dbReference>
<accession>A0A6A4EFL0</accession>
<organism evidence="6 8">
    <name type="scientific">Phytophthora rubi</name>
    <dbReference type="NCBI Taxonomy" id="129364"/>
    <lineage>
        <taxon>Eukaryota</taxon>
        <taxon>Sar</taxon>
        <taxon>Stramenopiles</taxon>
        <taxon>Oomycota</taxon>
        <taxon>Peronosporomycetes</taxon>
        <taxon>Peronosporales</taxon>
        <taxon>Peronosporaceae</taxon>
        <taxon>Phytophthora</taxon>
    </lineage>
</organism>
<evidence type="ECO:0008006" key="9">
    <source>
        <dbReference type="Google" id="ProtNLM"/>
    </source>
</evidence>
<dbReference type="SUPFAM" id="SSF53098">
    <property type="entry name" value="Ribonuclease H-like"/>
    <property type="match status" value="1"/>
</dbReference>
<evidence type="ECO:0000256" key="1">
    <source>
        <dbReference type="PROSITE-ProRule" id="PRU00047"/>
    </source>
</evidence>
<evidence type="ECO:0000313" key="8">
    <source>
        <dbReference type="Proteomes" id="UP000434957"/>
    </source>
</evidence>
<dbReference type="PANTHER" id="PTHR42648">
    <property type="entry name" value="TRANSPOSASE, PUTATIVE-RELATED"/>
    <property type="match status" value="1"/>
</dbReference>
<keyword evidence="1" id="KW-0863">Zinc-finger</keyword>
<dbReference type="Pfam" id="PF25597">
    <property type="entry name" value="SH3_retrovirus"/>
    <property type="match status" value="1"/>
</dbReference>
<evidence type="ECO:0000313" key="5">
    <source>
        <dbReference type="EMBL" id="KAE9012313.1"/>
    </source>
</evidence>
<dbReference type="InterPro" id="IPR057670">
    <property type="entry name" value="SH3_retrovirus"/>
</dbReference>
<evidence type="ECO:0000313" key="7">
    <source>
        <dbReference type="Proteomes" id="UP000429607"/>
    </source>
</evidence>
<feature type="compositionally biased region" description="Polar residues" evidence="2">
    <location>
        <begin position="857"/>
        <end position="872"/>
    </location>
</feature>
<dbReference type="SUPFAM" id="SSF57756">
    <property type="entry name" value="Retrovirus zinc finger-like domains"/>
    <property type="match status" value="1"/>
</dbReference>
<dbReference type="AlphaFoldDB" id="A0A6A4EFL0"/>
<evidence type="ECO:0000313" key="6">
    <source>
        <dbReference type="EMBL" id="KAE9325167.1"/>
    </source>
</evidence>
<evidence type="ECO:0000259" key="4">
    <source>
        <dbReference type="PROSITE" id="PS50994"/>
    </source>
</evidence>
<dbReference type="PANTHER" id="PTHR42648:SF28">
    <property type="entry name" value="TRANSPOSON-ENCODED PROTEIN WITH RIBONUCLEASE H-LIKE AND RETROVIRUS ZINC FINGER-LIKE DOMAINS"/>
    <property type="match status" value="1"/>
</dbReference>
<dbReference type="PROSITE" id="PS50158">
    <property type="entry name" value="ZF_CCHC"/>
    <property type="match status" value="1"/>
</dbReference>
<keyword evidence="8" id="KW-1185">Reference proteome</keyword>
<dbReference type="Proteomes" id="UP000429607">
    <property type="component" value="Unassembled WGS sequence"/>
</dbReference>
<comment type="caution">
    <text evidence="6">The sequence shown here is derived from an EMBL/GenBank/DDBJ whole genome shotgun (WGS) entry which is preliminary data.</text>
</comment>
<reference evidence="6 8" key="1">
    <citation type="submission" date="2018-08" db="EMBL/GenBank/DDBJ databases">
        <title>Genomic investigation of the strawberry pathogen Phytophthora fragariae indicates pathogenicity is determined by transcriptional variation in three key races.</title>
        <authorList>
            <person name="Adams T.M."/>
            <person name="Armitage A.D."/>
            <person name="Sobczyk M.K."/>
            <person name="Bates H.J."/>
            <person name="Dunwell J.M."/>
            <person name="Nellist C.F."/>
            <person name="Harrison R.J."/>
        </authorList>
    </citation>
    <scope>NUCLEOTIDE SEQUENCE [LARGE SCALE GENOMIC DNA]</scope>
    <source>
        <strain evidence="5 7">SCRP249</strain>
        <strain evidence="6 8">SCRP333</strain>
    </source>
</reference>
<dbReference type="InterPro" id="IPR036397">
    <property type="entry name" value="RNaseH_sf"/>
</dbReference>
<proteinExistence type="predicted"/>
<evidence type="ECO:0000256" key="2">
    <source>
        <dbReference type="SAM" id="MobiDB-lite"/>
    </source>
</evidence>
<dbReference type="EMBL" id="QXFV01001197">
    <property type="protein sequence ID" value="KAE9012313.1"/>
    <property type="molecule type" value="Genomic_DNA"/>
</dbReference>
<dbReference type="InterPro" id="IPR001878">
    <property type="entry name" value="Znf_CCHC"/>
</dbReference>
<dbReference type="Gene3D" id="3.30.420.10">
    <property type="entry name" value="Ribonuclease H-like superfamily/Ribonuclease H"/>
    <property type="match status" value="1"/>
</dbReference>
<feature type="compositionally biased region" description="Basic and acidic residues" evidence="2">
    <location>
        <begin position="1"/>
        <end position="12"/>
    </location>
</feature>
<evidence type="ECO:0000259" key="3">
    <source>
        <dbReference type="PROSITE" id="PS50158"/>
    </source>
</evidence>
<dbReference type="InterPro" id="IPR001584">
    <property type="entry name" value="Integrase_cat-core"/>
</dbReference>
<feature type="domain" description="CCHC-type" evidence="3">
    <location>
        <begin position="352"/>
        <end position="367"/>
    </location>
</feature>
<dbReference type="GO" id="GO:0015074">
    <property type="term" value="P:DNA integration"/>
    <property type="evidence" value="ECO:0007669"/>
    <property type="project" value="InterPro"/>
</dbReference>
<name>A0A6A4EFL0_9STRA</name>
<feature type="compositionally biased region" description="Basic residues" evidence="2">
    <location>
        <begin position="827"/>
        <end position="840"/>
    </location>
</feature>
<feature type="domain" description="Integrase catalytic" evidence="4">
    <location>
        <begin position="559"/>
        <end position="728"/>
    </location>
</feature>
<feature type="region of interest" description="Disordered" evidence="2">
    <location>
        <begin position="809"/>
        <end position="872"/>
    </location>
</feature>
<dbReference type="GO" id="GO:0008270">
    <property type="term" value="F:zinc ion binding"/>
    <property type="evidence" value="ECO:0007669"/>
    <property type="project" value="UniProtKB-KW"/>
</dbReference>